<dbReference type="AlphaFoldDB" id="A0A1Q5UMF6"/>
<gene>
    <name evidence="1" type="ORF">PENSUB_867</name>
</gene>
<dbReference type="STRING" id="1316194.A0A1Q5UMF6"/>
<evidence type="ECO:0000313" key="1">
    <source>
        <dbReference type="EMBL" id="OKP13676.1"/>
    </source>
</evidence>
<evidence type="ECO:0000313" key="2">
    <source>
        <dbReference type="Proteomes" id="UP000186955"/>
    </source>
</evidence>
<name>A0A1Q5UMF6_9EURO</name>
<reference evidence="1 2" key="1">
    <citation type="submission" date="2016-10" db="EMBL/GenBank/DDBJ databases">
        <title>Genome sequence of the ascomycete fungus Penicillium subrubescens.</title>
        <authorList>
            <person name="De Vries R.P."/>
            <person name="Peng M."/>
            <person name="Dilokpimol A."/>
            <person name="Hilden K."/>
            <person name="Makela M.R."/>
            <person name="Grigoriev I."/>
            <person name="Riley R."/>
            <person name="Granchi Z."/>
        </authorList>
    </citation>
    <scope>NUCLEOTIDE SEQUENCE [LARGE SCALE GENOMIC DNA]</scope>
    <source>
        <strain evidence="1 2">CBS 132785</strain>
    </source>
</reference>
<dbReference type="EMBL" id="MNBE01000128">
    <property type="protein sequence ID" value="OKP13676.1"/>
    <property type="molecule type" value="Genomic_DNA"/>
</dbReference>
<comment type="caution">
    <text evidence="1">The sequence shown here is derived from an EMBL/GenBank/DDBJ whole genome shotgun (WGS) entry which is preliminary data.</text>
</comment>
<accession>A0A1Q5UMF6</accession>
<protein>
    <submittedName>
        <fullName evidence="1">Uncharacterized protein</fullName>
    </submittedName>
</protein>
<organism evidence="1 2">
    <name type="scientific">Penicillium subrubescens</name>
    <dbReference type="NCBI Taxonomy" id="1316194"/>
    <lineage>
        <taxon>Eukaryota</taxon>
        <taxon>Fungi</taxon>
        <taxon>Dikarya</taxon>
        <taxon>Ascomycota</taxon>
        <taxon>Pezizomycotina</taxon>
        <taxon>Eurotiomycetes</taxon>
        <taxon>Eurotiomycetidae</taxon>
        <taxon>Eurotiales</taxon>
        <taxon>Aspergillaceae</taxon>
        <taxon>Penicillium</taxon>
    </lineage>
</organism>
<sequence>MKLVYETELMRNQKQAQLFSPSGSFQVIQTSAGYAVFFFIGSDGAFHAAREAPDTPTGWTRKELPSSIASTHGSDSIVVKSFALCQNPKDLLFWHLS</sequence>
<proteinExistence type="predicted"/>
<dbReference type="Proteomes" id="UP000186955">
    <property type="component" value="Unassembled WGS sequence"/>
</dbReference>
<keyword evidence="2" id="KW-1185">Reference proteome</keyword>